<evidence type="ECO:0000313" key="2">
    <source>
        <dbReference type="EMBL" id="MFA9950695.1"/>
    </source>
</evidence>
<comment type="caution">
    <text evidence="2">The sequence shown here is derived from an EMBL/GenBank/DDBJ whole genome shotgun (WGS) entry which is preliminary data.</text>
</comment>
<accession>A0ABV4UGD3</accession>
<gene>
    <name evidence="2" type="ORF">ABCS64_10265</name>
</gene>
<evidence type="ECO:0000313" key="3">
    <source>
        <dbReference type="Proteomes" id="UP001574673"/>
    </source>
</evidence>
<keyword evidence="3" id="KW-1185">Reference proteome</keyword>
<dbReference type="EMBL" id="JBEUWX010000002">
    <property type="protein sequence ID" value="MFA9950695.1"/>
    <property type="molecule type" value="Genomic_DNA"/>
</dbReference>
<dbReference type="Pfam" id="PF01370">
    <property type="entry name" value="Epimerase"/>
    <property type="match status" value="1"/>
</dbReference>
<dbReference type="InterPro" id="IPR036291">
    <property type="entry name" value="NAD(P)-bd_dom_sf"/>
</dbReference>
<dbReference type="InterPro" id="IPR051783">
    <property type="entry name" value="NAD(P)-dependent_oxidoreduct"/>
</dbReference>
<feature type="domain" description="NAD-dependent epimerase/dehydratase" evidence="1">
    <location>
        <begin position="4"/>
        <end position="212"/>
    </location>
</feature>
<dbReference type="PANTHER" id="PTHR48079">
    <property type="entry name" value="PROTEIN YEEZ"/>
    <property type="match status" value="1"/>
</dbReference>
<evidence type="ECO:0000259" key="1">
    <source>
        <dbReference type="Pfam" id="PF01370"/>
    </source>
</evidence>
<dbReference type="RefSeq" id="WP_418891938.1">
    <property type="nucleotide sequence ID" value="NZ_JBEUWX010000002.1"/>
</dbReference>
<proteinExistence type="predicted"/>
<dbReference type="PANTHER" id="PTHR48079:SF6">
    <property type="entry name" value="NAD(P)-BINDING DOMAIN-CONTAINING PROTEIN-RELATED"/>
    <property type="match status" value="1"/>
</dbReference>
<dbReference type="InterPro" id="IPR001509">
    <property type="entry name" value="Epimerase_deHydtase"/>
</dbReference>
<protein>
    <submittedName>
        <fullName evidence="2">NAD-dependent epimerase/dehydratase family protein</fullName>
    </submittedName>
</protein>
<sequence length="302" mass="33422">MRSILIVGGGDIARRTLPVLCGRYRLFVVVRDVAQMAFWRAHGAYPLPADLDERRSLKRLSGLADIVLHFAPPPRHGAGDARMRRLLAALACAARPPGRIVYVSTSGVYGDCAGARVDETRPVHPATPRARRRVDAERQLRRFGRTLGTAVSILRAPGIYAAGRLPLERLQRGVPALRSEDDVFTNHIHADDLARLVCAALRRGRPNRCYNACDNSELRMGDYFDQVADAFSLPRPPRIARATAEDTLSAAQLSFMSESRRLDNRRLRRELGVRLLYPQVAAGIAAARAEACRQNMAEGMPQ</sequence>
<organism evidence="2 3">
    <name type="scientific">Dentiradicibacter hellwigii</name>
    <dbReference type="NCBI Taxonomy" id="3149053"/>
    <lineage>
        <taxon>Bacteria</taxon>
        <taxon>Pseudomonadati</taxon>
        <taxon>Pseudomonadota</taxon>
        <taxon>Betaproteobacteria</taxon>
        <taxon>Rhodocyclales</taxon>
        <taxon>Rhodocyclaceae</taxon>
        <taxon>Dentiradicibacter</taxon>
    </lineage>
</organism>
<name>A0ABV4UGD3_9RHOO</name>
<dbReference type="SUPFAM" id="SSF51735">
    <property type="entry name" value="NAD(P)-binding Rossmann-fold domains"/>
    <property type="match status" value="1"/>
</dbReference>
<dbReference type="Proteomes" id="UP001574673">
    <property type="component" value="Unassembled WGS sequence"/>
</dbReference>
<dbReference type="Gene3D" id="3.40.50.720">
    <property type="entry name" value="NAD(P)-binding Rossmann-like Domain"/>
    <property type="match status" value="1"/>
</dbReference>
<reference evidence="3" key="1">
    <citation type="submission" date="2024-06" db="EMBL/GenBank/DDBJ databases">
        <title>Radixoralia hellwigii gen. nov., sp nov., isolated from a root canal in the human oral cavity.</title>
        <authorList>
            <person name="Bartsch S."/>
            <person name="Wittmer A."/>
            <person name="Schulz A.-K."/>
            <person name="Neumann-Schaal M."/>
            <person name="Wolf J."/>
            <person name="Gronow S."/>
            <person name="Tennert C."/>
            <person name="Haecker G."/>
            <person name="Cieplik F."/>
            <person name="Al-Ahmad A."/>
        </authorList>
    </citation>
    <scope>NUCLEOTIDE SEQUENCE [LARGE SCALE GENOMIC DNA]</scope>
    <source>
        <strain evidence="3">Wk13</strain>
    </source>
</reference>